<accession>A0A1I0LVJ2</accession>
<dbReference type="RefSeq" id="WP_091094058.1">
    <property type="nucleotide sequence ID" value="NZ_FOHX01000027.1"/>
</dbReference>
<feature type="compositionally biased region" description="Acidic residues" evidence="1">
    <location>
        <begin position="87"/>
        <end position="101"/>
    </location>
</feature>
<feature type="compositionally biased region" description="Polar residues" evidence="1">
    <location>
        <begin position="29"/>
        <end position="50"/>
    </location>
</feature>
<dbReference type="Proteomes" id="UP000199361">
    <property type="component" value="Unassembled WGS sequence"/>
</dbReference>
<dbReference type="OrthoDB" id="3542367at2"/>
<evidence type="ECO:0000313" key="3">
    <source>
        <dbReference type="Proteomes" id="UP000199361"/>
    </source>
</evidence>
<evidence type="ECO:0000256" key="1">
    <source>
        <dbReference type="SAM" id="MobiDB-lite"/>
    </source>
</evidence>
<gene>
    <name evidence="2" type="ORF">SAMN05421811_12790</name>
</gene>
<sequence>MRWRYANANTGDVVLLDERDPCLDMLPNWTVSGSTSVGEPESGPSNSGQATPGRPPESANKAAWVAYAVARGMAEADAKGLRKDALIEEFGENSDNDDEEGGGGGQD</sequence>
<dbReference type="EMBL" id="FOHX01000027">
    <property type="protein sequence ID" value="SEU46598.1"/>
    <property type="molecule type" value="Genomic_DNA"/>
</dbReference>
<protein>
    <submittedName>
        <fullName evidence="2">Uncharacterized protein</fullName>
    </submittedName>
</protein>
<organism evidence="2 3">
    <name type="scientific">Nonomuraea wenchangensis</name>
    <dbReference type="NCBI Taxonomy" id="568860"/>
    <lineage>
        <taxon>Bacteria</taxon>
        <taxon>Bacillati</taxon>
        <taxon>Actinomycetota</taxon>
        <taxon>Actinomycetes</taxon>
        <taxon>Streptosporangiales</taxon>
        <taxon>Streptosporangiaceae</taxon>
        <taxon>Nonomuraea</taxon>
    </lineage>
</organism>
<name>A0A1I0LVJ2_9ACTN</name>
<evidence type="ECO:0000313" key="2">
    <source>
        <dbReference type="EMBL" id="SEU46598.1"/>
    </source>
</evidence>
<dbReference type="STRING" id="568860.SAMN05421811_12790"/>
<feature type="region of interest" description="Disordered" evidence="1">
    <location>
        <begin position="87"/>
        <end position="107"/>
    </location>
</feature>
<feature type="region of interest" description="Disordered" evidence="1">
    <location>
        <begin position="27"/>
        <end position="60"/>
    </location>
</feature>
<keyword evidence="3" id="KW-1185">Reference proteome</keyword>
<dbReference type="AlphaFoldDB" id="A0A1I0LVJ2"/>
<proteinExistence type="predicted"/>
<reference evidence="2 3" key="1">
    <citation type="submission" date="2016-10" db="EMBL/GenBank/DDBJ databases">
        <authorList>
            <person name="de Groot N.N."/>
        </authorList>
    </citation>
    <scope>NUCLEOTIDE SEQUENCE [LARGE SCALE GENOMIC DNA]</scope>
    <source>
        <strain evidence="2 3">CGMCC 4.5598</strain>
    </source>
</reference>